<evidence type="ECO:0000256" key="6">
    <source>
        <dbReference type="SAM" id="MobiDB-lite"/>
    </source>
</evidence>
<dbReference type="Proteomes" id="UP000823629">
    <property type="component" value="Unassembled WGS sequence"/>
</dbReference>
<evidence type="ECO:0000256" key="3">
    <source>
        <dbReference type="ARBA" id="ARBA00022692"/>
    </source>
</evidence>
<reference evidence="8" key="2">
    <citation type="journal article" date="2021" name="PeerJ">
        <title>Extensive microbial diversity within the chicken gut microbiome revealed by metagenomics and culture.</title>
        <authorList>
            <person name="Gilroy R."/>
            <person name="Ravi A."/>
            <person name="Getino M."/>
            <person name="Pursley I."/>
            <person name="Horton D.L."/>
            <person name="Alikhan N.F."/>
            <person name="Baker D."/>
            <person name="Gharbi K."/>
            <person name="Hall N."/>
            <person name="Watson M."/>
            <person name="Adriaenssens E.M."/>
            <person name="Foster-Nyarko E."/>
            <person name="Jarju S."/>
            <person name="Secka A."/>
            <person name="Antonio M."/>
            <person name="Oren A."/>
            <person name="Chaudhuri R.R."/>
            <person name="La Ragione R."/>
            <person name="Hildebrand F."/>
            <person name="Pallen M.J."/>
        </authorList>
    </citation>
    <scope>NUCLEOTIDE SEQUENCE</scope>
    <source>
        <strain evidence="8">1748</strain>
    </source>
</reference>
<evidence type="ECO:0000256" key="2">
    <source>
        <dbReference type="ARBA" id="ARBA00006694"/>
    </source>
</evidence>
<protein>
    <submittedName>
        <fullName evidence="8">YneF family protein</fullName>
    </submittedName>
</protein>
<feature type="region of interest" description="Disordered" evidence="6">
    <location>
        <begin position="58"/>
        <end position="79"/>
    </location>
</feature>
<dbReference type="InterPro" id="IPR005359">
    <property type="entry name" value="UPF0154"/>
</dbReference>
<evidence type="ECO:0000313" key="8">
    <source>
        <dbReference type="EMBL" id="MBO8413864.1"/>
    </source>
</evidence>
<accession>A0A9D9D880</accession>
<keyword evidence="4 7" id="KW-1133">Transmembrane helix</keyword>
<comment type="subcellular location">
    <subcellularLocation>
        <location evidence="1">Membrane</location>
        <topology evidence="1">Single-pass membrane protein</topology>
    </subcellularLocation>
</comment>
<comment type="similarity">
    <text evidence="2">Belongs to the UPF0154 family.</text>
</comment>
<proteinExistence type="inferred from homology"/>
<sequence>MYLPILLSTGWTIALTAIGCAVAGLVAGYFIARFVFKKELKKHPPINEKQIRAMLKQMGRNPSEKQVREVMRSMGQNAD</sequence>
<feature type="transmembrane region" description="Helical" evidence="7">
    <location>
        <begin position="12"/>
        <end position="32"/>
    </location>
</feature>
<keyword evidence="5 7" id="KW-0472">Membrane</keyword>
<evidence type="ECO:0000256" key="5">
    <source>
        <dbReference type="ARBA" id="ARBA00023136"/>
    </source>
</evidence>
<dbReference type="AlphaFoldDB" id="A0A9D9D880"/>
<reference evidence="8" key="1">
    <citation type="submission" date="2020-10" db="EMBL/GenBank/DDBJ databases">
        <authorList>
            <person name="Gilroy R."/>
        </authorList>
    </citation>
    <scope>NUCLEOTIDE SEQUENCE</scope>
    <source>
        <strain evidence="8">1748</strain>
    </source>
</reference>
<keyword evidence="3 7" id="KW-0812">Transmembrane</keyword>
<gene>
    <name evidence="8" type="ORF">IAC78_00060</name>
</gene>
<feature type="compositionally biased region" description="Basic and acidic residues" evidence="6">
    <location>
        <begin position="62"/>
        <end position="71"/>
    </location>
</feature>
<evidence type="ECO:0000256" key="1">
    <source>
        <dbReference type="ARBA" id="ARBA00004167"/>
    </source>
</evidence>
<name>A0A9D9D880_9BACL</name>
<dbReference type="Pfam" id="PF03672">
    <property type="entry name" value="UPF0154"/>
    <property type="match status" value="1"/>
</dbReference>
<organism evidence="8 9">
    <name type="scientific">Candidatus Scatoplasma merdavium</name>
    <dbReference type="NCBI Taxonomy" id="2840932"/>
    <lineage>
        <taxon>Bacteria</taxon>
        <taxon>Bacillati</taxon>
        <taxon>Bacillota</taxon>
        <taxon>Bacilli</taxon>
        <taxon>Bacillales</taxon>
        <taxon>Candidatus Scatoplasma</taxon>
    </lineage>
</organism>
<comment type="caution">
    <text evidence="8">The sequence shown here is derived from an EMBL/GenBank/DDBJ whole genome shotgun (WGS) entry which is preliminary data.</text>
</comment>
<dbReference type="GO" id="GO:0016020">
    <property type="term" value="C:membrane"/>
    <property type="evidence" value="ECO:0007669"/>
    <property type="project" value="UniProtKB-SubCell"/>
</dbReference>
<evidence type="ECO:0000313" key="9">
    <source>
        <dbReference type="Proteomes" id="UP000823629"/>
    </source>
</evidence>
<evidence type="ECO:0000256" key="4">
    <source>
        <dbReference type="ARBA" id="ARBA00022989"/>
    </source>
</evidence>
<dbReference type="EMBL" id="JADING010000002">
    <property type="protein sequence ID" value="MBO8413864.1"/>
    <property type="molecule type" value="Genomic_DNA"/>
</dbReference>
<evidence type="ECO:0000256" key="7">
    <source>
        <dbReference type="SAM" id="Phobius"/>
    </source>
</evidence>